<protein>
    <recommendedName>
        <fullName evidence="3">T9SS type A sorting domain-containing protein</fullName>
    </recommendedName>
</protein>
<dbReference type="EMBL" id="JABDJR010000570">
    <property type="protein sequence ID" value="NNF07908.1"/>
    <property type="molecule type" value="Genomic_DNA"/>
</dbReference>
<comment type="caution">
    <text evidence="1">The sequence shown here is derived from an EMBL/GenBank/DDBJ whole genome shotgun (WGS) entry which is preliminary data.</text>
</comment>
<organism evidence="1 2">
    <name type="scientific">Eiseniibacteriota bacterium</name>
    <dbReference type="NCBI Taxonomy" id="2212470"/>
    <lineage>
        <taxon>Bacteria</taxon>
        <taxon>Candidatus Eiseniibacteriota</taxon>
    </lineage>
</organism>
<gene>
    <name evidence="1" type="ORF">HKN21_14180</name>
</gene>
<evidence type="ECO:0000313" key="1">
    <source>
        <dbReference type="EMBL" id="NNF07908.1"/>
    </source>
</evidence>
<evidence type="ECO:0000313" key="2">
    <source>
        <dbReference type="Proteomes" id="UP000547674"/>
    </source>
</evidence>
<dbReference type="Gene3D" id="2.60.40.4070">
    <property type="match status" value="1"/>
</dbReference>
<dbReference type="AlphaFoldDB" id="A0A7Y2E9V7"/>
<name>A0A7Y2E9V7_UNCEI</name>
<accession>A0A7Y2E9V7</accession>
<dbReference type="Proteomes" id="UP000547674">
    <property type="component" value="Unassembled WGS sequence"/>
</dbReference>
<proteinExistence type="predicted"/>
<evidence type="ECO:0008006" key="3">
    <source>
        <dbReference type="Google" id="ProtNLM"/>
    </source>
</evidence>
<sequence>MRALEPGDEIVWDDPCDTLMVTDPPHRSFECKWVDADCNPCTGIEGKETLIQWVGTTAPPPPNSNTDPTLDPLLNPTLSAYVSPAGDREVILQWDNSSELRVDPISGEDLFEGYRVWRVDNWQRPEGSIGPAPEEWMLIAEFRKNPKDGLGFQSPSHISEATIREIESTGQTEDVPPKDIYPIGRYQYVDRDGIINGKVLFYAVTAFGVTTRINPTTGEVETVELGGLPAATETEAVIAQWVAQEGAIDCEKIAVVPNPYRGRASWDLIPSEQDPTGTKIAFRDLPNELATLRIYTLAGDLVQTLEHDGRGGNGTCFWNLITRNGQNVVSGIYLYSVESANEICRGRFVIIR</sequence>
<reference evidence="1 2" key="1">
    <citation type="submission" date="2020-03" db="EMBL/GenBank/DDBJ databases">
        <title>Metabolic flexibility allows generalist bacteria to become dominant in a frequently disturbed ecosystem.</title>
        <authorList>
            <person name="Chen Y.-J."/>
            <person name="Leung P.M."/>
            <person name="Bay S.K."/>
            <person name="Hugenholtz P."/>
            <person name="Kessler A.J."/>
            <person name="Shelley G."/>
            <person name="Waite D.W."/>
            <person name="Cook P.L."/>
            <person name="Greening C."/>
        </authorList>
    </citation>
    <scope>NUCLEOTIDE SEQUENCE [LARGE SCALE GENOMIC DNA]</scope>
    <source>
        <strain evidence="1">SS_bin_28</strain>
    </source>
</reference>